<dbReference type="Pfam" id="PF00939">
    <property type="entry name" value="Na_sulph_symp"/>
    <property type="match status" value="1"/>
</dbReference>
<feature type="transmembrane region" description="Helical" evidence="5">
    <location>
        <begin position="50"/>
        <end position="68"/>
    </location>
</feature>
<evidence type="ECO:0008006" key="8">
    <source>
        <dbReference type="Google" id="ProtNLM"/>
    </source>
</evidence>
<dbReference type="InterPro" id="IPR001898">
    <property type="entry name" value="SLC13A/DASS"/>
</dbReference>
<feature type="transmembrane region" description="Helical" evidence="5">
    <location>
        <begin position="114"/>
        <end position="142"/>
    </location>
</feature>
<keyword evidence="2 5" id="KW-0812">Transmembrane</keyword>
<dbReference type="GO" id="GO:0022857">
    <property type="term" value="F:transmembrane transporter activity"/>
    <property type="evidence" value="ECO:0007669"/>
    <property type="project" value="InterPro"/>
</dbReference>
<evidence type="ECO:0000256" key="5">
    <source>
        <dbReference type="SAM" id="Phobius"/>
    </source>
</evidence>
<evidence type="ECO:0000256" key="3">
    <source>
        <dbReference type="ARBA" id="ARBA00022989"/>
    </source>
</evidence>
<evidence type="ECO:0000256" key="1">
    <source>
        <dbReference type="ARBA" id="ARBA00004141"/>
    </source>
</evidence>
<keyword evidence="7" id="KW-1185">Reference proteome</keyword>
<comment type="subcellular location">
    <subcellularLocation>
        <location evidence="1">Membrane</location>
        <topology evidence="1">Multi-pass membrane protein</topology>
    </subcellularLocation>
</comment>
<evidence type="ECO:0000313" key="7">
    <source>
        <dbReference type="Proteomes" id="UP000318937"/>
    </source>
</evidence>
<protein>
    <recommendedName>
        <fullName evidence="8">Citrate transporter-like domain-containing protein</fullName>
    </recommendedName>
</protein>
<reference evidence="6 7" key="1">
    <citation type="submission" date="2019-05" db="EMBL/GenBank/DDBJ databases">
        <title>Psychrobacillus vulpis sp. nov., a new species isolated from feces of a red fox that inhabits in The Tablas de Daimiel Natural Park, Albacete, Spain.</title>
        <authorList>
            <person name="Rodriguez M."/>
            <person name="Reina J.C."/>
            <person name="Bejar V."/>
            <person name="Llamas I."/>
        </authorList>
    </citation>
    <scope>NUCLEOTIDE SEQUENCE [LARGE SCALE GENOMIC DNA]</scope>
    <source>
        <strain evidence="6 7">NHI-2</strain>
    </source>
</reference>
<accession>A0A544TDA4</accession>
<evidence type="ECO:0000313" key="6">
    <source>
        <dbReference type="EMBL" id="TQR15440.1"/>
    </source>
</evidence>
<proteinExistence type="predicted"/>
<keyword evidence="4 5" id="KW-0472">Membrane</keyword>
<evidence type="ECO:0000256" key="4">
    <source>
        <dbReference type="ARBA" id="ARBA00023136"/>
    </source>
</evidence>
<name>A0A544TDA4_9BACI</name>
<dbReference type="GO" id="GO:0016020">
    <property type="term" value="C:membrane"/>
    <property type="evidence" value="ECO:0007669"/>
    <property type="project" value="UniProtKB-SubCell"/>
</dbReference>
<comment type="caution">
    <text evidence="6">The sequence shown here is derived from an EMBL/GenBank/DDBJ whole genome shotgun (WGS) entry which is preliminary data.</text>
</comment>
<evidence type="ECO:0000256" key="2">
    <source>
        <dbReference type="ARBA" id="ARBA00022692"/>
    </source>
</evidence>
<gene>
    <name evidence="6" type="ORF">FG383_08940</name>
</gene>
<dbReference type="AlphaFoldDB" id="A0A544TDA4"/>
<keyword evidence="3 5" id="KW-1133">Transmembrane helix</keyword>
<feature type="transmembrane region" description="Helical" evidence="5">
    <location>
        <begin position="21"/>
        <end position="38"/>
    </location>
</feature>
<feature type="transmembrane region" description="Helical" evidence="5">
    <location>
        <begin position="75"/>
        <end position="94"/>
    </location>
</feature>
<sequence>MGGGKELIQQQLTELGPIKPSEIRLIVISIALLFFWSTEEKLHPFDTTTVTVIAVAILLSPKIGVLDWKTVEKLIPWGTVIVFAVGIALGTILLDTNGAQWLSNKVFGAMGLEHMPLLATIALLSLFNMIIHLGFVSVTSWIGML</sequence>
<dbReference type="EMBL" id="VDGG01000015">
    <property type="protein sequence ID" value="TQR15440.1"/>
    <property type="molecule type" value="Genomic_DNA"/>
</dbReference>
<dbReference type="Proteomes" id="UP000318937">
    <property type="component" value="Unassembled WGS sequence"/>
</dbReference>
<dbReference type="OrthoDB" id="9156049at2"/>
<organism evidence="6 7">
    <name type="scientific">Psychrobacillus soli</name>
    <dbReference type="NCBI Taxonomy" id="1543965"/>
    <lineage>
        <taxon>Bacteria</taxon>
        <taxon>Bacillati</taxon>
        <taxon>Bacillota</taxon>
        <taxon>Bacilli</taxon>
        <taxon>Bacillales</taxon>
        <taxon>Bacillaceae</taxon>
        <taxon>Psychrobacillus</taxon>
    </lineage>
</organism>